<keyword evidence="2" id="KW-1185">Reference proteome</keyword>
<gene>
    <name evidence="1" type="ORF">DHETER_LOCUS13461</name>
</gene>
<dbReference type="EMBL" id="CAJVPU010036949">
    <property type="protein sequence ID" value="CAG8731352.1"/>
    <property type="molecule type" value="Genomic_DNA"/>
</dbReference>
<sequence length="63" mass="7396">GEFCDDQGMKYIDTLRINIPDTKHGLDRPIKFSLTFGQLEYKASAYNEKTGKLYKKIKFYVEE</sequence>
<proteinExistence type="predicted"/>
<accession>A0ACA9Q1A1</accession>
<evidence type="ECO:0000313" key="2">
    <source>
        <dbReference type="Proteomes" id="UP000789702"/>
    </source>
</evidence>
<evidence type="ECO:0000313" key="1">
    <source>
        <dbReference type="EMBL" id="CAG8731352.1"/>
    </source>
</evidence>
<dbReference type="Proteomes" id="UP000789702">
    <property type="component" value="Unassembled WGS sequence"/>
</dbReference>
<protein>
    <submittedName>
        <fullName evidence="1">11769_t:CDS:1</fullName>
    </submittedName>
</protein>
<reference evidence="1" key="1">
    <citation type="submission" date="2021-06" db="EMBL/GenBank/DDBJ databases">
        <authorList>
            <person name="Kallberg Y."/>
            <person name="Tangrot J."/>
            <person name="Rosling A."/>
        </authorList>
    </citation>
    <scope>NUCLEOTIDE SEQUENCE</scope>
    <source>
        <strain evidence="1">IL203A</strain>
    </source>
</reference>
<feature type="non-terminal residue" evidence="1">
    <location>
        <position position="1"/>
    </location>
</feature>
<name>A0ACA9Q1A1_9GLOM</name>
<organism evidence="1 2">
    <name type="scientific">Dentiscutata heterogama</name>
    <dbReference type="NCBI Taxonomy" id="1316150"/>
    <lineage>
        <taxon>Eukaryota</taxon>
        <taxon>Fungi</taxon>
        <taxon>Fungi incertae sedis</taxon>
        <taxon>Mucoromycota</taxon>
        <taxon>Glomeromycotina</taxon>
        <taxon>Glomeromycetes</taxon>
        <taxon>Diversisporales</taxon>
        <taxon>Gigasporaceae</taxon>
        <taxon>Dentiscutata</taxon>
    </lineage>
</organism>
<comment type="caution">
    <text evidence="1">The sequence shown here is derived from an EMBL/GenBank/DDBJ whole genome shotgun (WGS) entry which is preliminary data.</text>
</comment>